<dbReference type="RefSeq" id="WP_068225589.1">
    <property type="nucleotide sequence ID" value="NZ_CP014623.1"/>
</dbReference>
<evidence type="ECO:0000313" key="1">
    <source>
        <dbReference type="EMBL" id="ANK62291.1"/>
    </source>
</evidence>
<dbReference type="Proteomes" id="UP000078582">
    <property type="component" value="Chromosome"/>
</dbReference>
<dbReference type="GeneID" id="42981716"/>
<sequence>MVHEDLLLALQLLMIRMRRTKRLQYFVGIITVYVVLKIFFQATPTLFAVSFTRTRASLVAFLTVIIMIALNRIRRNYRVSGQQLISMLGPLNQQEAAIVQQFKRC</sequence>
<gene>
    <name evidence="1" type="ORF">AYR53_05570</name>
</gene>
<keyword evidence="2" id="KW-1185">Reference proteome</keyword>
<name>A0A192H2W2_9LACO</name>
<accession>A0A192H2W2</accession>
<evidence type="ECO:0000313" key="2">
    <source>
        <dbReference type="Proteomes" id="UP000078582"/>
    </source>
</evidence>
<organism evidence="1 2">
    <name type="scientific">Loigolactobacillus backii</name>
    <dbReference type="NCBI Taxonomy" id="375175"/>
    <lineage>
        <taxon>Bacteria</taxon>
        <taxon>Bacillati</taxon>
        <taxon>Bacillota</taxon>
        <taxon>Bacilli</taxon>
        <taxon>Lactobacillales</taxon>
        <taxon>Lactobacillaceae</taxon>
        <taxon>Loigolactobacillus</taxon>
    </lineage>
</organism>
<dbReference type="AlphaFoldDB" id="A0A192H2W2"/>
<proteinExistence type="predicted"/>
<reference evidence="1 2" key="1">
    <citation type="submission" date="2016-03" db="EMBL/GenBank/DDBJ databases">
        <title>Pediococcus and Lactobacillus from brewery environment - whole genome sequencing and assembly.</title>
        <authorList>
            <person name="Behr J."/>
            <person name="Geissler A.J."/>
            <person name="Vogel R.F."/>
        </authorList>
    </citation>
    <scope>NUCLEOTIDE SEQUENCE [LARGE SCALE GENOMIC DNA]</scope>
    <source>
        <strain evidence="1 2">TMW 1.1989</strain>
    </source>
</reference>
<dbReference type="KEGG" id="lbt:AYR52_08430"/>
<dbReference type="STRING" id="375175.AYR53_05570"/>
<dbReference type="EMBL" id="CP014873">
    <property type="protein sequence ID" value="ANK62291.1"/>
    <property type="molecule type" value="Genomic_DNA"/>
</dbReference>
<protein>
    <submittedName>
        <fullName evidence="1">Uncharacterized protein</fullName>
    </submittedName>
</protein>